<reference evidence="8 9" key="1">
    <citation type="journal article" date="2013" name="Nat. Commun.">
        <title>Genome analysis reveals insights into physiology and longevity of the Brandt's bat Myotis brandtii.</title>
        <authorList>
            <person name="Seim I."/>
            <person name="Fang X."/>
            <person name="Xiong Z."/>
            <person name="Lobanov A.V."/>
            <person name="Huang Z."/>
            <person name="Ma S."/>
            <person name="Feng Y."/>
            <person name="Turanov A.A."/>
            <person name="Zhu Y."/>
            <person name="Lenz T.L."/>
            <person name="Gerashchenko M.V."/>
            <person name="Fan D."/>
            <person name="Hee Yim S."/>
            <person name="Yao X."/>
            <person name="Jordan D."/>
            <person name="Xiong Y."/>
            <person name="Ma Y."/>
            <person name="Lyapunov A.N."/>
            <person name="Chen G."/>
            <person name="Kulakova O.I."/>
            <person name="Sun Y."/>
            <person name="Lee S.G."/>
            <person name="Bronson R.T."/>
            <person name="Moskalev A.A."/>
            <person name="Sunyaev S.R."/>
            <person name="Zhang G."/>
            <person name="Krogh A."/>
            <person name="Wang J."/>
            <person name="Gladyshev V.N."/>
        </authorList>
    </citation>
    <scope>NUCLEOTIDE SEQUENCE [LARGE SCALE GENOMIC DNA]</scope>
</reference>
<dbReference type="GO" id="GO:0009897">
    <property type="term" value="C:external side of plasma membrane"/>
    <property type="evidence" value="ECO:0007669"/>
    <property type="project" value="TreeGrafter"/>
</dbReference>
<dbReference type="InterPro" id="IPR050504">
    <property type="entry name" value="IgSF_BTN/MOG"/>
</dbReference>
<dbReference type="SUPFAM" id="SSF48726">
    <property type="entry name" value="Immunoglobulin"/>
    <property type="match status" value="5"/>
</dbReference>
<keyword evidence="3" id="KW-0732">Signal</keyword>
<name>S7PLV3_MYOBR</name>
<dbReference type="eggNOG" id="ENOG502SPTX">
    <property type="taxonomic scope" value="Eukaryota"/>
</dbReference>
<keyword evidence="5" id="KW-0472">Membrane</keyword>
<evidence type="ECO:0000256" key="3">
    <source>
        <dbReference type="ARBA" id="ARBA00022729"/>
    </source>
</evidence>
<dbReference type="AlphaFoldDB" id="S7PLV3"/>
<evidence type="ECO:0000256" key="5">
    <source>
        <dbReference type="ARBA" id="ARBA00023136"/>
    </source>
</evidence>
<feature type="domain" description="Ig-like" evidence="7">
    <location>
        <begin position="297"/>
        <end position="426"/>
    </location>
</feature>
<dbReference type="GO" id="GO:0005102">
    <property type="term" value="F:signaling receptor binding"/>
    <property type="evidence" value="ECO:0007669"/>
    <property type="project" value="TreeGrafter"/>
</dbReference>
<feature type="domain" description="Ig-like" evidence="7">
    <location>
        <begin position="6"/>
        <end position="118"/>
    </location>
</feature>
<evidence type="ECO:0000259" key="7">
    <source>
        <dbReference type="PROSITE" id="PS50835"/>
    </source>
</evidence>
<gene>
    <name evidence="8" type="ORF">D623_10001704</name>
</gene>
<dbReference type="InterPro" id="IPR003599">
    <property type="entry name" value="Ig_sub"/>
</dbReference>
<dbReference type="GO" id="GO:0050852">
    <property type="term" value="P:T cell receptor signaling pathway"/>
    <property type="evidence" value="ECO:0007669"/>
    <property type="project" value="TreeGrafter"/>
</dbReference>
<feature type="domain" description="Ig-like" evidence="7">
    <location>
        <begin position="128"/>
        <end position="214"/>
    </location>
</feature>
<dbReference type="InterPro" id="IPR007110">
    <property type="entry name" value="Ig-like_dom"/>
</dbReference>
<dbReference type="GO" id="GO:0001817">
    <property type="term" value="P:regulation of cytokine production"/>
    <property type="evidence" value="ECO:0007669"/>
    <property type="project" value="TreeGrafter"/>
</dbReference>
<evidence type="ECO:0000256" key="6">
    <source>
        <dbReference type="ARBA" id="ARBA00023319"/>
    </source>
</evidence>
<dbReference type="SMART" id="SM00406">
    <property type="entry name" value="IGv"/>
    <property type="match status" value="2"/>
</dbReference>
<dbReference type="Pfam" id="PF22705">
    <property type="entry name" value="C2-set_3"/>
    <property type="match status" value="3"/>
</dbReference>
<sequence>MPEPTPGAFQVQGPQEPVVAMLGGEAELPCILTPRQNIKYMKISWTQYLPSQVVHLYEDGKDKPEKVMGEYLGRTQLVKNAMHKGIMTLKILNVQPSDNRQYRCVIQYGSFYSEAVIELKVAALGSHPQLLVEVTKSSQLRLECKSEGWFPQPKVQWMDSEAGEIPAESETHTQDKGGLFHVTTALLLRETSQKNLTCSFWNSVLNQKKEQQFSTAALGSHPQFHVEVTKSRQLQLECKSEGWFPQPKVQWMDSEETEIPAESETHTQDKGGLFHVTTALLLREASQKKLTCSIWNPVLNQKKEEQLFTTGAFQVHGPQEPVVATLGSETELPCSLLPTQNVKNMKISWTRSLPSQVVHLYEDGSDKPEEAMEEYLGRTELVKNFMDKGIVLLRILSVQPSDNGQYRCAFQDGSFYSGAVIELKVAALGSHPQFHVEVFESRQTQVVCKSEGWFPQPKVQWMDSEGGEIPAEFETHTQDNGGLFHVTTSLLLKEASRKNLTCSIWNPVLNQKKEEQLSIAGQFSLSTHCAPKSGFDAHSPWRW</sequence>
<organism evidence="8 9">
    <name type="scientific">Myotis brandtii</name>
    <name type="common">Brandt's bat</name>
    <dbReference type="NCBI Taxonomy" id="109478"/>
    <lineage>
        <taxon>Eukaryota</taxon>
        <taxon>Metazoa</taxon>
        <taxon>Chordata</taxon>
        <taxon>Craniata</taxon>
        <taxon>Vertebrata</taxon>
        <taxon>Euteleostomi</taxon>
        <taxon>Mammalia</taxon>
        <taxon>Eutheria</taxon>
        <taxon>Laurasiatheria</taxon>
        <taxon>Chiroptera</taxon>
        <taxon>Yangochiroptera</taxon>
        <taxon>Vespertilionidae</taxon>
        <taxon>Myotis</taxon>
    </lineage>
</organism>
<dbReference type="InterPro" id="IPR013783">
    <property type="entry name" value="Ig-like_fold"/>
</dbReference>
<dbReference type="CDD" id="cd05713">
    <property type="entry name" value="IgV_MOG_like"/>
    <property type="match status" value="1"/>
</dbReference>
<keyword evidence="9" id="KW-1185">Reference proteome</keyword>
<comment type="subcellular location">
    <subcellularLocation>
        <location evidence="1">Membrane</location>
    </subcellularLocation>
</comment>
<dbReference type="InterPro" id="IPR013106">
    <property type="entry name" value="Ig_V-set"/>
</dbReference>
<dbReference type="FunFam" id="2.60.40.10:FF:000088">
    <property type="entry name" value="Butyrophilin subfamily 1 member A1"/>
    <property type="match status" value="2"/>
</dbReference>
<dbReference type="Proteomes" id="UP000052978">
    <property type="component" value="Unassembled WGS sequence"/>
</dbReference>
<dbReference type="PANTHER" id="PTHR24100">
    <property type="entry name" value="BUTYROPHILIN"/>
    <property type="match status" value="1"/>
</dbReference>
<dbReference type="InterPro" id="IPR053896">
    <property type="entry name" value="BTN3A2-like_Ig-C"/>
</dbReference>
<evidence type="ECO:0000256" key="2">
    <source>
        <dbReference type="ARBA" id="ARBA00022692"/>
    </source>
</evidence>
<dbReference type="FunFam" id="2.60.40.10:FF:000208">
    <property type="entry name" value="Butyrophilin subfamily 1 member A1"/>
    <property type="match status" value="2"/>
</dbReference>
<protein>
    <submittedName>
        <fullName evidence="8">Butyrophilin-like protein 2</fullName>
    </submittedName>
</protein>
<feature type="domain" description="Ig-like" evidence="7">
    <location>
        <begin position="222"/>
        <end position="294"/>
    </location>
</feature>
<dbReference type="Pfam" id="PF07686">
    <property type="entry name" value="V-set"/>
    <property type="match status" value="2"/>
</dbReference>
<evidence type="ECO:0000313" key="9">
    <source>
        <dbReference type="Proteomes" id="UP000052978"/>
    </source>
</evidence>
<dbReference type="PROSITE" id="PS50835">
    <property type="entry name" value="IG_LIKE"/>
    <property type="match status" value="5"/>
</dbReference>
<evidence type="ECO:0000256" key="4">
    <source>
        <dbReference type="ARBA" id="ARBA00022989"/>
    </source>
</evidence>
<keyword evidence="2" id="KW-0812">Transmembrane</keyword>
<accession>S7PLV3</accession>
<keyword evidence="6" id="KW-0393">Immunoglobulin domain</keyword>
<dbReference type="PANTHER" id="PTHR24100:SF149">
    <property type="entry name" value="BG-LIKE ANTIGEN 1-RELATED"/>
    <property type="match status" value="1"/>
</dbReference>
<keyword evidence="4" id="KW-1133">Transmembrane helix</keyword>
<proteinExistence type="predicted"/>
<feature type="domain" description="Ig-like" evidence="7">
    <location>
        <begin position="432"/>
        <end position="518"/>
    </location>
</feature>
<dbReference type="Gene3D" id="2.60.40.10">
    <property type="entry name" value="Immunoglobulins"/>
    <property type="match status" value="5"/>
</dbReference>
<evidence type="ECO:0000313" key="8">
    <source>
        <dbReference type="EMBL" id="EPQ09162.1"/>
    </source>
</evidence>
<dbReference type="InterPro" id="IPR036179">
    <property type="entry name" value="Ig-like_dom_sf"/>
</dbReference>
<dbReference type="EMBL" id="KE162663">
    <property type="protein sequence ID" value="EPQ09162.1"/>
    <property type="molecule type" value="Genomic_DNA"/>
</dbReference>
<evidence type="ECO:0000256" key="1">
    <source>
        <dbReference type="ARBA" id="ARBA00004370"/>
    </source>
</evidence>
<dbReference type="SMART" id="SM00409">
    <property type="entry name" value="IG"/>
    <property type="match status" value="3"/>
</dbReference>